<dbReference type="AlphaFoldDB" id="A0A376MNB4"/>
<sequence>MMLAKNASGQRMNYEEGNNIHTEIEFFSLTIFFFKKQPISLEIIKDIIKIGQKISCAIRKIYGNSLGIPSNKMQEKTK</sequence>
<protein>
    <submittedName>
        <fullName evidence="1">Uncharacterized protein</fullName>
    </submittedName>
</protein>
<dbReference type="Proteomes" id="UP000254817">
    <property type="component" value="Unassembled WGS sequence"/>
</dbReference>
<evidence type="ECO:0000313" key="1">
    <source>
        <dbReference type="EMBL" id="STG51475.1"/>
    </source>
</evidence>
<name>A0A376MNB4_ECOLX</name>
<proteinExistence type="predicted"/>
<reference evidence="1 2" key="1">
    <citation type="submission" date="2018-06" db="EMBL/GenBank/DDBJ databases">
        <authorList>
            <consortium name="Pathogen Informatics"/>
            <person name="Doyle S."/>
        </authorList>
    </citation>
    <scope>NUCLEOTIDE SEQUENCE [LARGE SCALE GENOMIC DNA]</scope>
    <source>
        <strain evidence="1 2">NCTC11112</strain>
    </source>
</reference>
<organism evidence="1 2">
    <name type="scientific">Escherichia coli</name>
    <dbReference type="NCBI Taxonomy" id="562"/>
    <lineage>
        <taxon>Bacteria</taxon>
        <taxon>Pseudomonadati</taxon>
        <taxon>Pseudomonadota</taxon>
        <taxon>Gammaproteobacteria</taxon>
        <taxon>Enterobacterales</taxon>
        <taxon>Enterobacteriaceae</taxon>
        <taxon>Escherichia</taxon>
    </lineage>
</organism>
<accession>A0A376MNB4</accession>
<evidence type="ECO:0000313" key="2">
    <source>
        <dbReference type="Proteomes" id="UP000254817"/>
    </source>
</evidence>
<dbReference type="EMBL" id="UGAW01000001">
    <property type="protein sequence ID" value="STG51475.1"/>
    <property type="molecule type" value="Genomic_DNA"/>
</dbReference>
<gene>
    <name evidence="1" type="ORF">NCTC11112_01921</name>
</gene>